<comment type="similarity">
    <text evidence="17">Belongs to the HpcH/HpaI aldolase family. Citrate lyase beta subunit-like subfamily.</text>
</comment>
<evidence type="ECO:0000256" key="16">
    <source>
        <dbReference type="ARBA" id="ARBA00055540"/>
    </source>
</evidence>
<comment type="cofactor">
    <cofactor evidence="1">
        <name>Mg(2+)</name>
        <dbReference type="ChEBI" id="CHEBI:18420"/>
    </cofactor>
</comment>
<dbReference type="AlphaFoldDB" id="A0A0B7B259"/>
<proteinExistence type="inferred from homology"/>
<sequence length="420" mass="47273">RFCESHAFVVTMLTVEFFNVRSWSINSVCCEHFCQRPIPLTKTLDSHQNMNHMRLASAFSWRSVHCIRKDIFAVSTASSWNNDIVNKYTRVPYVYNRRSIFTDKLTALDRPYIPRRSLIYVPGHDAKKLQKISSMKGDCAILECEDGVAVNMKAQARKNIREALDYIEADNFDLALRVNSRTSGLMEADLAAIIGDDLGTPADVTRLPRTILLPKVDTVDDIIIFSEKLQFVKLGREYRPYLLTYVESAQGLINLNDVLKKASDLTKDGIFQLDGVIFGFDDFIADIGAERTSDAKEVIYARQQIVMIAKAYRLQAIDLVSVDIQNLEGLRVQSEEGARLGYTGKQVIHPAQLPIVQAAFTPSKARIEWATELVKNFNEHQDKGKGAFTFRGQMIDMPALLQAKNILRIAGNVNKTSSAS</sequence>
<evidence type="ECO:0000256" key="2">
    <source>
        <dbReference type="ARBA" id="ARBA00004173"/>
    </source>
</evidence>
<accession>A0A0B7B259</accession>
<comment type="catalytic activity">
    <reaction evidence="15">
        <text>(3S)-citramalyl-CoA = pyruvate + acetyl-CoA</text>
        <dbReference type="Rhea" id="RHEA:22612"/>
        <dbReference type="ChEBI" id="CHEBI:15361"/>
        <dbReference type="ChEBI" id="CHEBI:57288"/>
        <dbReference type="ChEBI" id="CHEBI:58668"/>
        <dbReference type="EC" id="4.1.3.25"/>
    </reaction>
</comment>
<evidence type="ECO:0000256" key="14">
    <source>
        <dbReference type="ARBA" id="ARBA00051623"/>
    </source>
</evidence>
<evidence type="ECO:0000256" key="7">
    <source>
        <dbReference type="ARBA" id="ARBA00022801"/>
    </source>
</evidence>
<dbReference type="InterPro" id="IPR040186">
    <property type="entry name" value="Citramalyl-CoA_lyase"/>
</dbReference>
<dbReference type="FunFam" id="3.20.20.60:FF:000014">
    <property type="entry name" value="Citrate lyase subunit beta-like protein"/>
    <property type="match status" value="1"/>
</dbReference>
<organism evidence="25">
    <name type="scientific">Arion vulgaris</name>
    <dbReference type="NCBI Taxonomy" id="1028688"/>
    <lineage>
        <taxon>Eukaryota</taxon>
        <taxon>Metazoa</taxon>
        <taxon>Spiralia</taxon>
        <taxon>Lophotrochozoa</taxon>
        <taxon>Mollusca</taxon>
        <taxon>Gastropoda</taxon>
        <taxon>Heterobranchia</taxon>
        <taxon>Euthyneura</taxon>
        <taxon>Panpulmonata</taxon>
        <taxon>Eupulmonata</taxon>
        <taxon>Stylommatophora</taxon>
        <taxon>Helicina</taxon>
        <taxon>Arionoidea</taxon>
        <taxon>Arionidae</taxon>
        <taxon>Arion</taxon>
    </lineage>
</organism>
<comment type="catalytic activity">
    <reaction evidence="14">
        <text>propanoyl-CoA + glyoxylate + H2O = 3-methylmalate + CoA + H(+)</text>
        <dbReference type="Rhea" id="RHEA:47628"/>
        <dbReference type="ChEBI" id="CHEBI:15377"/>
        <dbReference type="ChEBI" id="CHEBI:15378"/>
        <dbReference type="ChEBI" id="CHEBI:36655"/>
        <dbReference type="ChEBI" id="CHEBI:57287"/>
        <dbReference type="ChEBI" id="CHEBI:57392"/>
        <dbReference type="ChEBI" id="CHEBI:87810"/>
    </reaction>
</comment>
<dbReference type="PANTHER" id="PTHR11105:SF0">
    <property type="entry name" value="CITRAMALYL-COA LYASE, MITOCHONDRIAL"/>
    <property type="match status" value="1"/>
</dbReference>
<dbReference type="PANTHER" id="PTHR11105">
    <property type="entry name" value="CITRATE LYASE SUBUNIT BETA-RELATED"/>
    <property type="match status" value="1"/>
</dbReference>
<evidence type="ECO:0000259" key="24">
    <source>
        <dbReference type="Pfam" id="PF03328"/>
    </source>
</evidence>
<comment type="catalytic activity">
    <reaction evidence="13">
        <text>glyoxylate + acetyl-CoA + H2O = (S)-malate + CoA + H(+)</text>
        <dbReference type="Rhea" id="RHEA:18181"/>
        <dbReference type="ChEBI" id="CHEBI:15377"/>
        <dbReference type="ChEBI" id="CHEBI:15378"/>
        <dbReference type="ChEBI" id="CHEBI:15589"/>
        <dbReference type="ChEBI" id="CHEBI:36655"/>
        <dbReference type="ChEBI" id="CHEBI:57287"/>
        <dbReference type="ChEBI" id="CHEBI:57288"/>
        <dbReference type="EC" id="2.3.3.9"/>
    </reaction>
</comment>
<keyword evidence="11" id="KW-0496">Mitochondrion</keyword>
<evidence type="ECO:0000313" key="25">
    <source>
        <dbReference type="EMBL" id="CEK86391.1"/>
    </source>
</evidence>
<dbReference type="Pfam" id="PF03328">
    <property type="entry name" value="HpcH_HpaI"/>
    <property type="match status" value="1"/>
</dbReference>
<dbReference type="GO" id="GO:0005739">
    <property type="term" value="C:mitochondrion"/>
    <property type="evidence" value="ECO:0007669"/>
    <property type="project" value="UniProtKB-SubCell"/>
</dbReference>
<keyword evidence="9" id="KW-0809">Transit peptide</keyword>
<evidence type="ECO:0000256" key="22">
    <source>
        <dbReference type="ARBA" id="ARBA00076788"/>
    </source>
</evidence>
<evidence type="ECO:0000256" key="5">
    <source>
        <dbReference type="ARBA" id="ARBA00022679"/>
    </source>
</evidence>
<dbReference type="InterPro" id="IPR005000">
    <property type="entry name" value="Aldolase/citrate-lyase_domain"/>
</dbReference>
<keyword evidence="8" id="KW-0460">Magnesium</keyword>
<dbReference type="InterPro" id="IPR015813">
    <property type="entry name" value="Pyrv/PenolPyrv_kinase-like_dom"/>
</dbReference>
<evidence type="ECO:0000256" key="8">
    <source>
        <dbReference type="ARBA" id="ARBA00022842"/>
    </source>
</evidence>
<evidence type="ECO:0000256" key="17">
    <source>
        <dbReference type="ARBA" id="ARBA00061542"/>
    </source>
</evidence>
<dbReference type="EMBL" id="HACG01039526">
    <property type="protein sequence ID" value="CEK86391.1"/>
    <property type="molecule type" value="Transcribed_RNA"/>
</dbReference>
<dbReference type="GO" id="GO:0046872">
    <property type="term" value="F:metal ion binding"/>
    <property type="evidence" value="ECO:0007669"/>
    <property type="project" value="UniProtKB-KW"/>
</dbReference>
<evidence type="ECO:0000256" key="20">
    <source>
        <dbReference type="ARBA" id="ARBA00072098"/>
    </source>
</evidence>
<dbReference type="GO" id="GO:0004474">
    <property type="term" value="F:malate synthase activity"/>
    <property type="evidence" value="ECO:0007669"/>
    <property type="project" value="UniProtKB-EC"/>
</dbReference>
<evidence type="ECO:0000256" key="15">
    <source>
        <dbReference type="ARBA" id="ARBA00051672"/>
    </source>
</evidence>
<dbReference type="GO" id="GO:0047777">
    <property type="term" value="F:(S)-citramalyl-CoA lyase activity"/>
    <property type="evidence" value="ECO:0007669"/>
    <property type="project" value="UniProtKB-EC"/>
</dbReference>
<reference evidence="25" key="1">
    <citation type="submission" date="2014-12" db="EMBL/GenBank/DDBJ databases">
        <title>Insight into the proteome of Arion vulgaris.</title>
        <authorList>
            <person name="Aradska J."/>
            <person name="Bulat T."/>
            <person name="Smidak R."/>
            <person name="Sarate P."/>
            <person name="Gangsoo J."/>
            <person name="Sialana F."/>
            <person name="Bilban M."/>
            <person name="Lubec G."/>
        </authorList>
    </citation>
    <scope>NUCLEOTIDE SEQUENCE</scope>
    <source>
        <tissue evidence="25">Skin</tissue>
    </source>
</reference>
<name>A0A0B7B259_9EUPU</name>
<evidence type="ECO:0000256" key="23">
    <source>
        <dbReference type="ARBA" id="ARBA00083020"/>
    </source>
</evidence>
<evidence type="ECO:0000256" key="12">
    <source>
        <dbReference type="ARBA" id="ARBA00023239"/>
    </source>
</evidence>
<evidence type="ECO:0000256" key="19">
    <source>
        <dbReference type="ARBA" id="ARBA00066840"/>
    </source>
</evidence>
<keyword evidence="10" id="KW-0007">Acetylation</keyword>
<gene>
    <name evidence="25" type="primary">ORF153448</name>
</gene>
<dbReference type="EC" id="2.3.3.9" evidence="4"/>
<evidence type="ECO:0000256" key="13">
    <source>
        <dbReference type="ARBA" id="ARBA00047918"/>
    </source>
</evidence>
<keyword evidence="5" id="KW-0808">Transferase</keyword>
<keyword evidence="6" id="KW-0479">Metal-binding</keyword>
<evidence type="ECO:0000256" key="1">
    <source>
        <dbReference type="ARBA" id="ARBA00001946"/>
    </source>
</evidence>
<dbReference type="InterPro" id="IPR040442">
    <property type="entry name" value="Pyrv_kinase-like_dom_sf"/>
</dbReference>
<dbReference type="Gene3D" id="3.20.20.60">
    <property type="entry name" value="Phosphoenolpyruvate-binding domains"/>
    <property type="match status" value="1"/>
</dbReference>
<comment type="subcellular location">
    <subcellularLocation>
        <location evidence="2">Mitochondrion</location>
    </subcellularLocation>
</comment>
<evidence type="ECO:0000256" key="3">
    <source>
        <dbReference type="ARBA" id="ARBA00011233"/>
    </source>
</evidence>
<comment type="subunit">
    <text evidence="3">Homotrimer.</text>
</comment>
<dbReference type="EC" id="4.1.3.25" evidence="19"/>
<evidence type="ECO:0000256" key="21">
    <source>
        <dbReference type="ARBA" id="ARBA00076231"/>
    </source>
</evidence>
<dbReference type="SUPFAM" id="SSF51621">
    <property type="entry name" value="Phosphoenolpyruvate/pyruvate domain"/>
    <property type="match status" value="1"/>
</dbReference>
<evidence type="ECO:0000256" key="6">
    <source>
        <dbReference type="ARBA" id="ARBA00022723"/>
    </source>
</evidence>
<feature type="domain" description="HpcH/HpaI aldolase/citrate lyase" evidence="24">
    <location>
        <begin position="116"/>
        <end position="350"/>
    </location>
</feature>
<dbReference type="GO" id="GO:0016787">
    <property type="term" value="F:hydrolase activity"/>
    <property type="evidence" value="ECO:0007669"/>
    <property type="project" value="UniProtKB-KW"/>
</dbReference>
<dbReference type="GO" id="GO:0106064">
    <property type="term" value="P:regulation of cobalamin metabolic process"/>
    <property type="evidence" value="ECO:0007669"/>
    <property type="project" value="TreeGrafter"/>
</dbReference>
<comment type="function">
    <text evidence="16">Mitochondrial citramalyl-CoA lyase indirectly involved in the vitamin B12 metabolism. Converts citramalyl-CoA into acetyl-CoA and pyruvate in the C5-dicarboxylate catabolism pathway. The C5-dicarboxylate catabolism pathway is required to detoxify itaconate, a vitamin B12-poisoning metabolite. Also acts as a malate synthase in vitro, converting glyoxylate and acetyl-CoA to malate. Also displays malyl-CoA thioesterase activity. Also acts as a beta-methylmalate synthase in vitro, by mediating conversion of glyoxylate and propionyl-CoA to beta-methylmalate. Also has very weak citramalate synthase activity in vitro.</text>
</comment>
<evidence type="ECO:0000256" key="18">
    <source>
        <dbReference type="ARBA" id="ARBA00066460"/>
    </source>
</evidence>
<keyword evidence="12" id="KW-0456">Lyase</keyword>
<evidence type="ECO:0000256" key="4">
    <source>
        <dbReference type="ARBA" id="ARBA00012636"/>
    </source>
</evidence>
<evidence type="ECO:0000256" key="11">
    <source>
        <dbReference type="ARBA" id="ARBA00023128"/>
    </source>
</evidence>
<feature type="non-terminal residue" evidence="25">
    <location>
        <position position="1"/>
    </location>
</feature>
<dbReference type="EC" id="3.1.2.30" evidence="18"/>
<evidence type="ECO:0000256" key="10">
    <source>
        <dbReference type="ARBA" id="ARBA00022990"/>
    </source>
</evidence>
<protein>
    <recommendedName>
        <fullName evidence="20">Citramalyl-CoA lyase, mitochondrial</fullName>
        <ecNumber evidence="4">2.3.3.9</ecNumber>
        <ecNumber evidence="18">3.1.2.30</ecNumber>
        <ecNumber evidence="19">4.1.3.25</ecNumber>
    </recommendedName>
    <alternativeName>
        <fullName evidence="22">(3S)-malyl-CoA thioesterase</fullName>
    </alternativeName>
    <alternativeName>
        <fullName evidence="23">Beta-methylmalate synthase</fullName>
    </alternativeName>
    <alternativeName>
        <fullName evidence="21">Malate synthase</fullName>
    </alternativeName>
</protein>
<evidence type="ECO:0000256" key="9">
    <source>
        <dbReference type="ARBA" id="ARBA00022946"/>
    </source>
</evidence>
<keyword evidence="7" id="KW-0378">Hydrolase</keyword>